<dbReference type="Proteomes" id="UP000567186">
    <property type="component" value="Unassembled WGS sequence"/>
</dbReference>
<proteinExistence type="predicted"/>
<protein>
    <recommendedName>
        <fullName evidence="3">GAF domain-containing protein</fullName>
    </recommendedName>
</protein>
<dbReference type="RefSeq" id="WP_135956223.1">
    <property type="nucleotide sequence ID" value="NZ_JABCKY010000007.1"/>
</dbReference>
<evidence type="ECO:0008006" key="3">
    <source>
        <dbReference type="Google" id="ProtNLM"/>
    </source>
</evidence>
<evidence type="ECO:0000313" key="1">
    <source>
        <dbReference type="EMBL" id="NMT65013.1"/>
    </source>
</evidence>
<name>A0A7Y0RF14_9GAMM</name>
<gene>
    <name evidence="1" type="ORF">HIU99_15615</name>
</gene>
<dbReference type="InterPro" id="IPR029016">
    <property type="entry name" value="GAF-like_dom_sf"/>
</dbReference>
<evidence type="ECO:0000313" key="2">
    <source>
        <dbReference type="Proteomes" id="UP000567186"/>
    </source>
</evidence>
<accession>A0A7Y0RF14</accession>
<dbReference type="EMBL" id="JABCKY010000007">
    <property type="protein sequence ID" value="NMT65013.1"/>
    <property type="molecule type" value="Genomic_DNA"/>
</dbReference>
<dbReference type="AlphaFoldDB" id="A0A7Y0RF14"/>
<sequence>MQPLLSSLRRCFEGAVPAVIATCDENAMPNVAYLSQVHYIDENHVALSCDVFRLKGSDIYWVQSVEHVPGTSPSFAAPLAPSLLPVLRRSIERLGACQDLSSLLTDALACLAQEFNIQHAMVLMLDAVGDKLYTVASRGYLHSGVGSEIGLGEGIIGVAAREGVPIRIGHCGTGSLAGPRDLMKW</sequence>
<reference evidence="1 2" key="1">
    <citation type="submission" date="2020-04" db="EMBL/GenBank/DDBJ databases">
        <title>Marinobacter oceani sp. nov., isolated from marine solar saltern.</title>
        <authorList>
            <person name="Chen X.-Y."/>
        </authorList>
    </citation>
    <scope>NUCLEOTIDE SEQUENCE [LARGE SCALE GENOMIC DNA]</scope>
    <source>
        <strain evidence="1 2">W62</strain>
    </source>
</reference>
<dbReference type="OrthoDB" id="1494384at2"/>
<comment type="caution">
    <text evidence="1">The sequence shown here is derived from an EMBL/GenBank/DDBJ whole genome shotgun (WGS) entry which is preliminary data.</text>
</comment>
<dbReference type="SUPFAM" id="SSF55781">
    <property type="entry name" value="GAF domain-like"/>
    <property type="match status" value="1"/>
</dbReference>
<organism evidence="1 2">
    <name type="scientific">Marinobacter orientalis</name>
    <dbReference type="NCBI Taxonomy" id="1928859"/>
    <lineage>
        <taxon>Bacteria</taxon>
        <taxon>Pseudomonadati</taxon>
        <taxon>Pseudomonadota</taxon>
        <taxon>Gammaproteobacteria</taxon>
        <taxon>Pseudomonadales</taxon>
        <taxon>Marinobacteraceae</taxon>
        <taxon>Marinobacter</taxon>
    </lineage>
</organism>
<dbReference type="Gene3D" id="3.30.450.40">
    <property type="match status" value="1"/>
</dbReference>
<keyword evidence="2" id="KW-1185">Reference proteome</keyword>